<dbReference type="PROSITE" id="PS00092">
    <property type="entry name" value="N6_MTASE"/>
    <property type="match status" value="1"/>
</dbReference>
<evidence type="ECO:0000256" key="3">
    <source>
        <dbReference type="ARBA" id="ARBA00022603"/>
    </source>
</evidence>
<dbReference type="PANTHER" id="PTHR33841">
    <property type="entry name" value="DNA METHYLTRANSFERASE YEEA-RELATED"/>
    <property type="match status" value="1"/>
</dbReference>
<dbReference type="RefSeq" id="WP_004916190.1">
    <property type="nucleotide sequence ID" value="NC_014738.1"/>
</dbReference>
<dbReference type="Pfam" id="PF02384">
    <property type="entry name" value="N6_Mtase"/>
    <property type="match status" value="1"/>
</dbReference>
<dbReference type="InterPro" id="IPR003356">
    <property type="entry name" value="DNA_methylase_A-5"/>
</dbReference>
<organism evidence="8 9">
    <name type="scientific">Riemerella anatipestifer (strain ATCC 11845 / DSM 15868 / JCM 9532 / NCTC 11014)</name>
    <dbReference type="NCBI Taxonomy" id="693978"/>
    <lineage>
        <taxon>Bacteria</taxon>
        <taxon>Pseudomonadati</taxon>
        <taxon>Bacteroidota</taxon>
        <taxon>Flavobacteriia</taxon>
        <taxon>Flavobacteriales</taxon>
        <taxon>Weeksellaceae</taxon>
        <taxon>Riemerella</taxon>
    </lineage>
</organism>
<comment type="catalytic activity">
    <reaction evidence="6">
        <text>a 2'-deoxyadenosine in DNA + S-adenosyl-L-methionine = an N(6)-methyl-2'-deoxyadenosine in DNA + S-adenosyl-L-homocysteine + H(+)</text>
        <dbReference type="Rhea" id="RHEA:15197"/>
        <dbReference type="Rhea" id="RHEA-COMP:12418"/>
        <dbReference type="Rhea" id="RHEA-COMP:12419"/>
        <dbReference type="ChEBI" id="CHEBI:15378"/>
        <dbReference type="ChEBI" id="CHEBI:57856"/>
        <dbReference type="ChEBI" id="CHEBI:59789"/>
        <dbReference type="ChEBI" id="CHEBI:90615"/>
        <dbReference type="ChEBI" id="CHEBI:90616"/>
        <dbReference type="EC" id="2.1.1.72"/>
    </reaction>
</comment>
<reference evidence="8 9" key="1">
    <citation type="journal article" date="2012" name="J. Bacteriol.">
        <title>Complete genome sequence of Riemerella anatipestifer reference strain.</title>
        <authorList>
            <person name="Wang X."/>
            <person name="Zhu D."/>
            <person name="Wang M."/>
            <person name="Cheng A."/>
            <person name="Jia R."/>
            <person name="Zhou Y."/>
            <person name="Chen Z."/>
            <person name="Luo Q."/>
            <person name="Liu F."/>
            <person name="Wang Y."/>
            <person name="Chen X.Y."/>
        </authorList>
    </citation>
    <scope>NUCLEOTIDE SEQUENCE [LARGE SCALE GENOMIC DNA]</scope>
    <source>
        <strain evidence="9">DSM 15868</strain>
    </source>
</reference>
<evidence type="ECO:0000256" key="2">
    <source>
        <dbReference type="ARBA" id="ARBA00011900"/>
    </source>
</evidence>
<dbReference type="InterPro" id="IPR002052">
    <property type="entry name" value="DNA_methylase_N6_adenine_CS"/>
</dbReference>
<keyword evidence="3" id="KW-0489">Methyltransferase</keyword>
<dbReference type="REBASE" id="46873">
    <property type="entry name" value="Ran15868ORF1242P"/>
</dbReference>
<dbReference type="PANTHER" id="PTHR33841:SF1">
    <property type="entry name" value="DNA METHYLTRANSFERASE A"/>
    <property type="match status" value="1"/>
</dbReference>
<dbReference type="KEGG" id="rai:RA0C_1511"/>
<accession>E4TAP0</accession>
<evidence type="ECO:0000256" key="4">
    <source>
        <dbReference type="ARBA" id="ARBA00022679"/>
    </source>
</evidence>
<dbReference type="PRINTS" id="PR00507">
    <property type="entry name" value="N12N6MTFRASE"/>
</dbReference>
<dbReference type="REBASE" id="46592">
    <property type="entry name" value="Ran15868CORF1511P"/>
</dbReference>
<evidence type="ECO:0000259" key="7">
    <source>
        <dbReference type="Pfam" id="PF02384"/>
    </source>
</evidence>
<name>E4TAP0_RIEAD</name>
<dbReference type="PATRIC" id="fig|693978.17.peg.1501"/>
<dbReference type="GO" id="GO:0009007">
    <property type="term" value="F:site-specific DNA-methyltransferase (adenine-specific) activity"/>
    <property type="evidence" value="ECO:0007669"/>
    <property type="project" value="UniProtKB-EC"/>
</dbReference>
<sequence length="1014" mass="119253">MQLKSLLEKLNLSDKDGLFFYGDLDNEKTSFLSIRIKEIFSEEIKPDAFFCINNEPLILFFEKKRDLEKLERQIWNLNQSPVIFIHDDNQWLIKNGFKFLKSTKRLDILTSSKNLKDFEYFELITGNSWEKHQKKFEKKNRVDFYLLKNIEEARSVLINPKFGNLHPKVANSLLGRVIFIRYLIDRNVELNKYHIKEKEDFYQILSNHKETYQFFQQVKDDFNGNLFPLKYKINDIEINENEKVNAGHLSIISSLLKGDKIHSDSNIELSLFEIYDFSIIPIEFVSNVYEKFIGVDKQADSGAYYTPLFLVDYIQKETVSKYFLDNPNEYNCKVLDPACGSGIFLVETLRQIISQYTKQHPVNVDNEVEYNQYKDKLKSLLQNNIFGIDKDENAISVAIFSLYITLLDSLKPKSIVGFKFPLLENTNFFVADFFDTNNTYNTELKKHHFQFILGNPPWKTKGHPKEKQLFEKYIENRKKQENSSLEIENREIAEAFLVRVSDFNFYESGLIITSKVLYKISRKKEKKGVFRKYFLNHFLVRQVVELSSVRHQIFNNSNDSAVAPATILFYKKENDIEKLRENIVKHISLKPNIFFEAFKLMVIEKYDIKDIAQKFFIDEDWMWKVLVYGNILDYYFIKRLKDNYSTIGKVISDKSKFVFGQGVMEGGGDENDFSEFLGYKYINSSKKDVRQYYIKYSDIWTNPIVHRNRNPLLFDKNILLITEGINNKFRAISAVNYEKAVFKSSLTGIRAYQTNDVDVLKSISSIINSSFFSYYIIATGSSAGIEREQTHDEEKWSVPFNKSEELIDKFHSVEKLSKEYYTVDMIDDFLKNQLEDSIENLNAEVINLFEPSNQEKDLIDYTNTVTIPLLKGKGIEKNKVISKIKYKADILKKYCGIFIEHFGKRFNSDGHYFEVEVLWSDYLIMTKFKIVSEPSKEKDLIKWSKLDDKELIINLTKLGFENLSDSLFLQKDIKGFEEDYFYIAKPNQYKSWHSALAHLDLSEFINELHKNNEV</sequence>
<dbReference type="InterPro" id="IPR029063">
    <property type="entry name" value="SAM-dependent_MTases_sf"/>
</dbReference>
<proteinExistence type="inferred from homology"/>
<dbReference type="EMBL" id="CP003388">
    <property type="protein sequence ID" value="AFD56404.1"/>
    <property type="molecule type" value="Genomic_DNA"/>
</dbReference>
<dbReference type="GO" id="GO:0009307">
    <property type="term" value="P:DNA restriction-modification system"/>
    <property type="evidence" value="ECO:0007669"/>
    <property type="project" value="UniProtKB-KW"/>
</dbReference>
<evidence type="ECO:0000256" key="1">
    <source>
        <dbReference type="ARBA" id="ARBA00006594"/>
    </source>
</evidence>
<dbReference type="HOGENOM" id="CLU_007039_0_0_10"/>
<dbReference type="GO" id="GO:0008170">
    <property type="term" value="F:N-methyltransferase activity"/>
    <property type="evidence" value="ECO:0007669"/>
    <property type="project" value="InterPro"/>
</dbReference>
<protein>
    <recommendedName>
        <fullName evidence="2">site-specific DNA-methyltransferase (adenine-specific)</fullName>
        <ecNumber evidence="2">2.1.1.72</ecNumber>
    </recommendedName>
</protein>
<comment type="similarity">
    <text evidence="1">Belongs to the N(4)/N(6)-methyltransferase family.</text>
</comment>
<dbReference type="Proteomes" id="UP000010093">
    <property type="component" value="Chromosome"/>
</dbReference>
<dbReference type="AlphaFoldDB" id="E4TAP0"/>
<dbReference type="GO" id="GO:0003677">
    <property type="term" value="F:DNA binding"/>
    <property type="evidence" value="ECO:0007669"/>
    <property type="project" value="InterPro"/>
</dbReference>
<dbReference type="InterPro" id="IPR050953">
    <property type="entry name" value="N4_N6_ade-DNA_methylase"/>
</dbReference>
<dbReference type="GO" id="GO:0032259">
    <property type="term" value="P:methylation"/>
    <property type="evidence" value="ECO:0007669"/>
    <property type="project" value="UniProtKB-KW"/>
</dbReference>
<evidence type="ECO:0000256" key="6">
    <source>
        <dbReference type="ARBA" id="ARBA00047942"/>
    </source>
</evidence>
<dbReference type="EC" id="2.1.1.72" evidence="2"/>
<dbReference type="Gene3D" id="3.40.50.150">
    <property type="entry name" value="Vaccinia Virus protein VP39"/>
    <property type="match status" value="1"/>
</dbReference>
<dbReference type="KEGG" id="ran:Riean_1242"/>
<keyword evidence="5" id="KW-0680">Restriction system</keyword>
<dbReference type="SUPFAM" id="SSF53335">
    <property type="entry name" value="S-adenosyl-L-methionine-dependent methyltransferases"/>
    <property type="match status" value="1"/>
</dbReference>
<evidence type="ECO:0000256" key="5">
    <source>
        <dbReference type="ARBA" id="ARBA00022747"/>
    </source>
</evidence>
<gene>
    <name evidence="8" type="ORF">RA0C_1511</name>
</gene>
<feature type="domain" description="DNA methylase adenine-specific" evidence="7">
    <location>
        <begin position="284"/>
        <end position="616"/>
    </location>
</feature>
<keyword evidence="4" id="KW-0808">Transferase</keyword>
<evidence type="ECO:0000313" key="9">
    <source>
        <dbReference type="Proteomes" id="UP000010093"/>
    </source>
</evidence>
<evidence type="ECO:0000313" key="8">
    <source>
        <dbReference type="EMBL" id="AFD56404.1"/>
    </source>
</evidence>
<dbReference type="GeneID" id="93718343"/>